<protein>
    <submittedName>
        <fullName evidence="1">Uncharacterized protein</fullName>
    </submittedName>
</protein>
<dbReference type="AlphaFoldDB" id="A0A1I5CWL1"/>
<gene>
    <name evidence="1" type="ORF">SAMN04489757_10475</name>
</gene>
<organism evidence="1 2">
    <name type="scientific">Anaerocolumna aminovalerica</name>
    <dbReference type="NCBI Taxonomy" id="1527"/>
    <lineage>
        <taxon>Bacteria</taxon>
        <taxon>Bacillati</taxon>
        <taxon>Bacillota</taxon>
        <taxon>Clostridia</taxon>
        <taxon>Lachnospirales</taxon>
        <taxon>Lachnospiraceae</taxon>
        <taxon>Anaerocolumna</taxon>
    </lineage>
</organism>
<dbReference type="Proteomes" id="UP000198806">
    <property type="component" value="Unassembled WGS sequence"/>
</dbReference>
<dbReference type="RefSeq" id="WP_091684414.1">
    <property type="nucleotide sequence ID" value="NZ_BAABFM010000079.1"/>
</dbReference>
<evidence type="ECO:0000313" key="2">
    <source>
        <dbReference type="Proteomes" id="UP000198806"/>
    </source>
</evidence>
<evidence type="ECO:0000313" key="1">
    <source>
        <dbReference type="EMBL" id="SFN91395.1"/>
    </source>
</evidence>
<reference evidence="1 2" key="1">
    <citation type="submission" date="2016-10" db="EMBL/GenBank/DDBJ databases">
        <authorList>
            <person name="de Groot N.N."/>
        </authorList>
    </citation>
    <scope>NUCLEOTIDE SEQUENCE [LARGE SCALE GENOMIC DNA]</scope>
    <source>
        <strain evidence="1 2">DSM 1283</strain>
    </source>
</reference>
<keyword evidence="2" id="KW-1185">Reference proteome</keyword>
<proteinExistence type="predicted"/>
<sequence length="85" mass="9851">MVGTDVAVERKTVRKNNGVVLDTILMYEKENPYLYFNYYFEQYKQGATESEIIEDMLKDANVIKEEAGERLQNATEVSVLTFSRC</sequence>
<name>A0A1I5CWL1_9FIRM</name>
<dbReference type="EMBL" id="FOWD01000004">
    <property type="protein sequence ID" value="SFN91395.1"/>
    <property type="molecule type" value="Genomic_DNA"/>
</dbReference>
<accession>A0A1I5CWL1</accession>